<dbReference type="PROSITE" id="PS50931">
    <property type="entry name" value="HTH_LYSR"/>
    <property type="match status" value="1"/>
</dbReference>
<accession>A0A5P2QM23</accession>
<evidence type="ECO:0000256" key="3">
    <source>
        <dbReference type="ARBA" id="ARBA00023125"/>
    </source>
</evidence>
<comment type="similarity">
    <text evidence="1">Belongs to the LysR transcriptional regulatory family.</text>
</comment>
<keyword evidence="4" id="KW-0804">Transcription</keyword>
<dbReference type="RefSeq" id="WP_150349437.1">
    <property type="nucleotide sequence ID" value="NZ_CALTWI010000038.1"/>
</dbReference>
<gene>
    <name evidence="5" type="ORF">FOB51_01965</name>
</gene>
<evidence type="ECO:0000256" key="1">
    <source>
        <dbReference type="ARBA" id="ARBA00009437"/>
    </source>
</evidence>
<dbReference type="Gene3D" id="1.10.10.10">
    <property type="entry name" value="Winged helix-like DNA-binding domain superfamily/Winged helix DNA-binding domain"/>
    <property type="match status" value="1"/>
</dbReference>
<geneLocation type="plasmid" evidence="5">
    <name>unnamed2</name>
</geneLocation>
<protein>
    <submittedName>
        <fullName evidence="5">LysR family transcriptional regulator</fullName>
    </submittedName>
</protein>
<dbReference type="PANTHER" id="PTHR30346">
    <property type="entry name" value="TRANSCRIPTIONAL DUAL REGULATOR HCAR-RELATED"/>
    <property type="match status" value="1"/>
</dbReference>
<dbReference type="EMBL" id="CP044079">
    <property type="protein sequence ID" value="QEU06855.1"/>
    <property type="molecule type" value="Genomic_DNA"/>
</dbReference>
<reference evidence="5 6" key="1">
    <citation type="submission" date="2019-09" db="EMBL/GenBank/DDBJ databases">
        <title>FDA dAtabase for Regulatory Grade micrObial Sequences (FDA-ARGOS): Supporting development and validation of Infectious Disease Dx tests.</title>
        <authorList>
            <person name="Sciortino C."/>
            <person name="Tallon L."/>
            <person name="Sadzewicz L."/>
            <person name="Vavikolanu K."/>
            <person name="Mehta A."/>
            <person name="Aluvathingal J."/>
            <person name="Nadendla S."/>
            <person name="Nandy P."/>
            <person name="Geyer C."/>
            <person name="Yan Y."/>
            <person name="Sichtig H."/>
        </authorList>
    </citation>
    <scope>NUCLEOTIDE SEQUENCE [LARGE SCALE GENOMIC DNA]</scope>
    <source>
        <strain evidence="5 6">FDAARGOS_643</strain>
        <plasmid evidence="5 6">unnamed2</plasmid>
    </source>
</reference>
<dbReference type="SUPFAM" id="SSF53850">
    <property type="entry name" value="Periplasmic binding protein-like II"/>
    <property type="match status" value="1"/>
</dbReference>
<evidence type="ECO:0000256" key="2">
    <source>
        <dbReference type="ARBA" id="ARBA00023015"/>
    </source>
</evidence>
<dbReference type="Pfam" id="PF03466">
    <property type="entry name" value="LysR_substrate"/>
    <property type="match status" value="1"/>
</dbReference>
<evidence type="ECO:0000256" key="4">
    <source>
        <dbReference type="ARBA" id="ARBA00023163"/>
    </source>
</evidence>
<organism evidence="5 6">
    <name type="scientific">Paracoccus yeei</name>
    <dbReference type="NCBI Taxonomy" id="147645"/>
    <lineage>
        <taxon>Bacteria</taxon>
        <taxon>Pseudomonadati</taxon>
        <taxon>Pseudomonadota</taxon>
        <taxon>Alphaproteobacteria</taxon>
        <taxon>Rhodobacterales</taxon>
        <taxon>Paracoccaceae</taxon>
        <taxon>Paracoccus</taxon>
    </lineage>
</organism>
<dbReference type="InterPro" id="IPR036388">
    <property type="entry name" value="WH-like_DNA-bd_sf"/>
</dbReference>
<dbReference type="CDD" id="cd08414">
    <property type="entry name" value="PBP2_LTTR_aromatics_like"/>
    <property type="match status" value="1"/>
</dbReference>
<dbReference type="Proteomes" id="UP000324507">
    <property type="component" value="Plasmid unnamed2"/>
</dbReference>
<dbReference type="GO" id="GO:0003677">
    <property type="term" value="F:DNA binding"/>
    <property type="evidence" value="ECO:0007669"/>
    <property type="project" value="UniProtKB-KW"/>
</dbReference>
<keyword evidence="2" id="KW-0805">Transcription regulation</keyword>
<proteinExistence type="inferred from homology"/>
<dbReference type="Gene3D" id="3.40.190.10">
    <property type="entry name" value="Periplasmic binding protein-like II"/>
    <property type="match status" value="2"/>
</dbReference>
<dbReference type="Pfam" id="PF00126">
    <property type="entry name" value="HTH_1"/>
    <property type="match status" value="1"/>
</dbReference>
<dbReference type="InterPro" id="IPR000847">
    <property type="entry name" value="LysR_HTH_N"/>
</dbReference>
<sequence>MDLKQLRCAVAVADEMHFGRAAARLDMMPAALGRSVRQLEDGLGVQIFERTTRSVIITSEGLRVLKEARALLDQADAAEARWRKLGRKGGQVLRLGAIDTAASVLVPRLLQAVHAVYPDLRIQLVEERSIKLIPRLLAGNLDLALVRPGLKPFHRRLRGHLLLHESPVVVLPPGHALAGRDSVKVQDLAETPLIVPDRRSRPHSHDLVLALFEQEGIEPRIIQNADEKQTMLNMVATGIGAAIVPRWWSGLVPRAAHVCVLEVSPDNFRARLPLHVVWPRDVRDPSRDAVVAVLLSIADELSGLA</sequence>
<evidence type="ECO:0000313" key="6">
    <source>
        <dbReference type="Proteomes" id="UP000324507"/>
    </source>
</evidence>
<evidence type="ECO:0000313" key="5">
    <source>
        <dbReference type="EMBL" id="QEU06855.1"/>
    </source>
</evidence>
<keyword evidence="3" id="KW-0238">DNA-binding</keyword>
<dbReference type="GO" id="GO:0032993">
    <property type="term" value="C:protein-DNA complex"/>
    <property type="evidence" value="ECO:0007669"/>
    <property type="project" value="TreeGrafter"/>
</dbReference>
<dbReference type="InterPro" id="IPR005119">
    <property type="entry name" value="LysR_subst-bd"/>
</dbReference>
<dbReference type="InterPro" id="IPR036390">
    <property type="entry name" value="WH_DNA-bd_sf"/>
</dbReference>
<keyword evidence="5" id="KW-0614">Plasmid</keyword>
<dbReference type="FunFam" id="1.10.10.10:FF:000001">
    <property type="entry name" value="LysR family transcriptional regulator"/>
    <property type="match status" value="1"/>
</dbReference>
<dbReference type="AlphaFoldDB" id="A0A5P2QM23"/>
<dbReference type="PANTHER" id="PTHR30346:SF0">
    <property type="entry name" value="HCA OPERON TRANSCRIPTIONAL ACTIVATOR HCAR"/>
    <property type="match status" value="1"/>
</dbReference>
<name>A0A5P2QM23_9RHOB</name>
<dbReference type="SUPFAM" id="SSF46785">
    <property type="entry name" value="Winged helix' DNA-binding domain"/>
    <property type="match status" value="1"/>
</dbReference>
<dbReference type="GO" id="GO:0003700">
    <property type="term" value="F:DNA-binding transcription factor activity"/>
    <property type="evidence" value="ECO:0007669"/>
    <property type="project" value="InterPro"/>
</dbReference>